<proteinExistence type="predicted"/>
<reference evidence="1" key="1">
    <citation type="submission" date="2021-07" db="EMBL/GenBank/DDBJ databases">
        <authorList>
            <person name="Branca A.L. A."/>
        </authorList>
    </citation>
    <scope>NUCLEOTIDE SEQUENCE</scope>
</reference>
<gene>
    <name evidence="1" type="ORF">PSALAMII_LOCUS8452</name>
</gene>
<dbReference type="PANTHER" id="PTHR37535:SF4">
    <property type="entry name" value="FLUG DOMAIN-CONTAINING PROTEIN"/>
    <property type="match status" value="1"/>
</dbReference>
<dbReference type="InterPro" id="IPR021842">
    <property type="entry name" value="DUF3435"/>
</dbReference>
<comment type="caution">
    <text evidence="1">The sequence shown here is derived from an EMBL/GenBank/DDBJ whole genome shotgun (WGS) entry which is preliminary data.</text>
</comment>
<protein>
    <recommendedName>
        <fullName evidence="3">FluG domain-containing protein</fullName>
    </recommendedName>
</protein>
<dbReference type="Pfam" id="PF11917">
    <property type="entry name" value="DUF3435"/>
    <property type="match status" value="2"/>
</dbReference>
<name>A0A9W4JPQ0_9EURO</name>
<evidence type="ECO:0008006" key="3">
    <source>
        <dbReference type="Google" id="ProtNLM"/>
    </source>
</evidence>
<dbReference type="AlphaFoldDB" id="A0A9W4JPQ0"/>
<accession>A0A9W4JPQ0</accession>
<dbReference type="PANTHER" id="PTHR37535">
    <property type="entry name" value="FLUG DOMAIN PROTEIN"/>
    <property type="match status" value="1"/>
</dbReference>
<evidence type="ECO:0000313" key="1">
    <source>
        <dbReference type="EMBL" id="CAG8404113.1"/>
    </source>
</evidence>
<organism evidence="1 2">
    <name type="scientific">Penicillium salamii</name>
    <dbReference type="NCBI Taxonomy" id="1612424"/>
    <lineage>
        <taxon>Eukaryota</taxon>
        <taxon>Fungi</taxon>
        <taxon>Dikarya</taxon>
        <taxon>Ascomycota</taxon>
        <taxon>Pezizomycotina</taxon>
        <taxon>Eurotiomycetes</taxon>
        <taxon>Eurotiomycetidae</taxon>
        <taxon>Eurotiales</taxon>
        <taxon>Aspergillaceae</taxon>
        <taxon>Penicillium</taxon>
    </lineage>
</organism>
<sequence>MSRQQAFDWNSFVNEQDPEVTGDFATATKERLHLVHENFSSFVQLLNPPDCHHWLRNITLRVIEGFLRWYLTIHLFKYQSGFKTFVRFFRMYYREEMKCEFPIKLGQQLTQLVSVTLTDEYELDKGAKTQPTMNIDDVLFTTYHLLAESRIAFPTFRTLFQLNTLRKMMTSTSARPGTLVESSGYLRVNDALKWKDIELYMVKHPDDQGSEVLLMRVTHRLNKGLRNRGVAPYITCPQDIWRLTTVPEHRHSTPIHFKRSIQDVPIFRRSTRGRNGVSTTDPTLAISYSQMREYEKEASLAAGFKERGSLYKYRKGAAANLRHLDEHSRNIIMGHRKGGTFANYVSVRDDTQSVFMETPTRDSLLKLASNASLTRDVSVPHHLSPAQKATIENDPEISELKKHCDSIRRDLISEHHKLKTAKEAGDKRHREFEKLQAKIRTKRKRLHDSTRTKLRQEFFQGVGNQIIEQNYHGSPVTFTPSADHIQPQRKALAELEFKNRDADRVKDEELIADRIKSLELRLELHKVQIPKPLSRLIKFDKSGKVFPLFKESDSGLECPVCLGCSELDPRVRTYRYARKDILQNHFKTHKLPAFFGRQGRECDVPDCSRISMSLPAYKCHIASYHKIYL</sequence>
<dbReference type="EMBL" id="CAJVPA010000208">
    <property type="protein sequence ID" value="CAG8404113.1"/>
    <property type="molecule type" value="Genomic_DNA"/>
</dbReference>
<dbReference type="Proteomes" id="UP001152646">
    <property type="component" value="Unassembled WGS sequence"/>
</dbReference>
<evidence type="ECO:0000313" key="2">
    <source>
        <dbReference type="Proteomes" id="UP001152646"/>
    </source>
</evidence>
<dbReference type="OrthoDB" id="4485682at2759"/>